<evidence type="ECO:0000259" key="5">
    <source>
        <dbReference type="Pfam" id="PF12945"/>
    </source>
</evidence>
<evidence type="ECO:0000256" key="1">
    <source>
        <dbReference type="ARBA" id="ARBA00022636"/>
    </source>
</evidence>
<dbReference type="InterPro" id="IPR009926">
    <property type="entry name" value="T3SS_YcgR_PilZN"/>
</dbReference>
<feature type="domain" description="PilZ" evidence="4">
    <location>
        <begin position="117"/>
        <end position="221"/>
    </location>
</feature>
<dbReference type="InterPro" id="IPR009875">
    <property type="entry name" value="PilZ_domain"/>
</dbReference>
<dbReference type="Pfam" id="PF07238">
    <property type="entry name" value="PilZ"/>
    <property type="match status" value="1"/>
</dbReference>
<dbReference type="GO" id="GO:0035438">
    <property type="term" value="F:cyclic-di-GMP binding"/>
    <property type="evidence" value="ECO:0007669"/>
    <property type="project" value="InterPro"/>
</dbReference>
<evidence type="ECO:0000256" key="3">
    <source>
        <dbReference type="ARBA" id="ARBA00023143"/>
    </source>
</evidence>
<dbReference type="AlphaFoldDB" id="A0A212K0M9"/>
<keyword evidence="3" id="KW-0975">Bacterial flagellum</keyword>
<evidence type="ECO:0000256" key="2">
    <source>
        <dbReference type="ARBA" id="ARBA00022741"/>
    </source>
</evidence>
<gene>
    <name evidence="6" type="ORF">KL86DPRO_20441</name>
</gene>
<sequence length="228" mass="25287">MTQELQKPQEKPHRTKGDKLELAIGTRMAVTLDTTQQGPEGRIAADLVGMVHFEYLILRLPWVPGLRSRLVGGASVTVRFVSNGELCGFQSPVITHIPKPSLLLFLEYPDVIEKMALRQHKRVQCALPVQLHSRRGDAHGVIADLSRSGCRMAVDVRGQQSLRQTVVEDVIVLRVPLNSEGLPLTVTCTVRSVSFDANRMQVGLSFSEADTEFWNTLEAFLTTAYLLA</sequence>
<dbReference type="EMBL" id="FLUQ01000002">
    <property type="protein sequence ID" value="SBW05172.1"/>
    <property type="molecule type" value="Genomic_DNA"/>
</dbReference>
<evidence type="ECO:0000313" key="6">
    <source>
        <dbReference type="EMBL" id="SBW05172.1"/>
    </source>
</evidence>
<reference evidence="6" key="1">
    <citation type="submission" date="2016-04" db="EMBL/GenBank/DDBJ databases">
        <authorList>
            <person name="Evans L.H."/>
            <person name="Alamgir A."/>
            <person name="Owens N."/>
            <person name="Weber N.D."/>
            <person name="Virtaneva K."/>
            <person name="Barbian K."/>
            <person name="Babar A."/>
            <person name="Rosenke K."/>
        </authorList>
    </citation>
    <scope>NUCLEOTIDE SEQUENCE</scope>
    <source>
        <strain evidence="6">86</strain>
    </source>
</reference>
<proteinExistence type="predicted"/>
<name>A0A212K0M9_9DELT</name>
<dbReference type="Gene3D" id="2.30.110.10">
    <property type="entry name" value="Electron Transport, Fmn-binding Protein, Chain A"/>
    <property type="match status" value="1"/>
</dbReference>
<feature type="domain" description="Type III secretion system flagellar brake protein YcgR PilZN" evidence="5">
    <location>
        <begin position="24"/>
        <end position="109"/>
    </location>
</feature>
<dbReference type="SUPFAM" id="SSF141371">
    <property type="entry name" value="PilZ domain-like"/>
    <property type="match status" value="2"/>
</dbReference>
<accession>A0A212K0M9</accession>
<dbReference type="Gene3D" id="2.40.10.220">
    <property type="entry name" value="predicted glycosyltransferase like domains"/>
    <property type="match status" value="1"/>
</dbReference>
<dbReference type="InterPro" id="IPR012349">
    <property type="entry name" value="Split_barrel_FMN-bd"/>
</dbReference>
<evidence type="ECO:0000259" key="4">
    <source>
        <dbReference type="Pfam" id="PF07238"/>
    </source>
</evidence>
<keyword evidence="1" id="KW-0973">c-di-GMP</keyword>
<protein>
    <submittedName>
        <fullName evidence="6">PilZ domain protein</fullName>
    </submittedName>
</protein>
<dbReference type="Pfam" id="PF12945">
    <property type="entry name" value="PilZNR"/>
    <property type="match status" value="1"/>
</dbReference>
<keyword evidence="2" id="KW-0547">Nucleotide-binding</keyword>
<organism evidence="6">
    <name type="scientific">uncultured delta proteobacterium</name>
    <dbReference type="NCBI Taxonomy" id="34034"/>
    <lineage>
        <taxon>Bacteria</taxon>
        <taxon>Deltaproteobacteria</taxon>
        <taxon>environmental samples</taxon>
    </lineage>
</organism>